<proteinExistence type="predicted"/>
<dbReference type="InterPro" id="IPR052918">
    <property type="entry name" value="Motility_Chemotaxis_Reg"/>
</dbReference>
<feature type="chain" id="PRO_5021925659" evidence="1">
    <location>
        <begin position="24"/>
        <end position="1556"/>
    </location>
</feature>
<dbReference type="InterPro" id="IPR011047">
    <property type="entry name" value="Quinoprotein_ADH-like_sf"/>
</dbReference>
<accession>A0A556N786</accession>
<evidence type="ECO:0000259" key="2">
    <source>
        <dbReference type="Pfam" id="PF19081"/>
    </source>
</evidence>
<dbReference type="Pfam" id="PF13585">
    <property type="entry name" value="CHU_C"/>
    <property type="match status" value="1"/>
</dbReference>
<dbReference type="PANTHER" id="PTHR35580:SF1">
    <property type="entry name" value="PHYTASE-LIKE DOMAIN-CONTAINING PROTEIN"/>
    <property type="match status" value="1"/>
</dbReference>
<sequence length="1556" mass="168545">MKLILIICSLCFSVTWTWSQTWGASTFSQTTNEAADIELNSLNESYVAGYFSGQTSFGPSTSLSSSQGNTDAYVAKYTTSGALLWVKQFGGLAADKAVDLAVGPDQNIVVTGQFFGSVTFGSTTLVSNSNSKDIFIVKLDPAGNVLWARKEGGSSPDNAYKVTIDNSNNILLTGEYQGTATIGATTFTSNNGSFDLFIAKYDSGGTPVWSLSGSADLDDRGLSVAVDASNNIFFTGQFSNTLTFASNTYVNNGINVGFLCKLNPAGQVQFLHLMKAGYVLPYDVEINLNNEAVVVGDFLGNMLYYDQNGSNSIQNPYDKQIFVLKTSNTGQYTWNQTLGSQNELSARALSIDPGNNIFVTGYFKCDLSQIQDSTESLFNSVGFKDPYLMKLSNGGSRTYIKQFGGKLDDEGKGVAVKLTDKPLLCGSYTSDLNFVPSTAVLGNDNFTFNPFLALEPYHVYLVGDQSRNSFLTNHVNGTYGNYNYFAGAASDSLVGFIHANEAAHYVTVIGDTVHFCSNADLFYQTLTYSHFGPSYTSTWYDGSQNPINTISSTGTYWVQHERDDECFMDMDSIYAIQEQTPTLPLLTDDHGINVNNPGPQYNNYHFCYPEGAIINFTNLDPGTTLTTIGNAVTFNGPGPHTLNQEYQYFVQVTNQYCMNIGSFTFQQDHADPPDSISLSIAMNTTCPTGDSIVICQNTPVEFHGIDLIINPSGNFYPSVYPPIDTVIWTIDGVSHINYDTAATVFNPSSSGWHTVTIQVIKGFDNICGLDTTVYFATRQFYVTVNPNPTWGTTISGGSLICPNESTFLVASNPNPNLSWTGSNILWSNNADSIEVNAPGWYNYTGTLLDSVTGCSSFMSFNHYLGVKIAPNITSPGDAVICPFDSLLMMVPNTFVSYMWFGPNGDTLSTTSQCYTAEIGSYVCNVTDAEGCVLTTPPFEVFEYSTPSLSVVPNALICNNETVDIQISYSGNAVFQWNTGSTSDHISTNVPGTYIVQITQCGITAADTIVIVNGSFTASISVSDSVLCFGDTAVFTGSYPSGSYEWMNGEVTGNSYSTTDSGTYSALVTNSAGCTAQTNSISVTTVPGSSPPSIASQTICPGDDITLTNASTIIWYSLDTTPVYTGTSITLTNVQQDTSFLISQTAPNSICGFSYSLVSVTVSVPPTLPAILGDSNLCINEDGVFHVNTTDNIEWFSNGVSLGSANPITIPFAILNANPVFSVEISNVCFSLTQTDSVAIITPEVLQLADDTLDICFFDSETAYLTNNNLSSVVWTGTFGTITDDELTVYGNLTYSPITVSAVDEFGCQTQTATLIVHTSTYNLNPQINFPNYCPGTSGNLTANTTSDSVLWITPFGNSDSNPLAFTLSQQNSGNFYLRTWDDMGCVYMDTLFIPLSPVPNLDILPDTVFCANDIYTFYFPNDDNTYYWTTYGNSTSIPITFDQQLILNVITPAGCEGSDTLVVHAVDCDDELPNIITPNGDGINDFFIIDDAYSQLGNAIIIINRWGNKMFEASPYLNNWDGSGASDGVYFYIYYPKGMKEPGYVKHGFIHVYGKD</sequence>
<dbReference type="OrthoDB" id="1652165at2"/>
<feature type="domain" description="Ig-like" evidence="2">
    <location>
        <begin position="1091"/>
        <end position="1165"/>
    </location>
</feature>
<dbReference type="EMBL" id="VLPL01000001">
    <property type="protein sequence ID" value="TSJ48015.1"/>
    <property type="molecule type" value="Genomic_DNA"/>
</dbReference>
<evidence type="ECO:0000256" key="1">
    <source>
        <dbReference type="SAM" id="SignalP"/>
    </source>
</evidence>
<evidence type="ECO:0000313" key="3">
    <source>
        <dbReference type="EMBL" id="TSJ48015.1"/>
    </source>
</evidence>
<dbReference type="PANTHER" id="PTHR35580">
    <property type="entry name" value="CELL SURFACE GLYCOPROTEIN (S-LAYER PROTEIN)-LIKE PROTEIN"/>
    <property type="match status" value="1"/>
</dbReference>
<keyword evidence="1" id="KW-0732">Signal</keyword>
<gene>
    <name evidence="3" type="ORF">FO442_02475</name>
</gene>
<feature type="signal peptide" evidence="1">
    <location>
        <begin position="1"/>
        <end position="23"/>
    </location>
</feature>
<comment type="caution">
    <text evidence="3">The sequence shown here is derived from an EMBL/GenBank/DDBJ whole genome shotgun (WGS) entry which is preliminary data.</text>
</comment>
<dbReference type="InterPro" id="IPR044023">
    <property type="entry name" value="Ig_7"/>
</dbReference>
<reference evidence="3 4" key="1">
    <citation type="submission" date="2019-07" db="EMBL/GenBank/DDBJ databases">
        <authorList>
            <person name="Huq M.A."/>
        </authorList>
    </citation>
    <scope>NUCLEOTIDE SEQUENCE [LARGE SCALE GENOMIC DNA]</scope>
    <source>
        <strain evidence="3 4">MAH-3</strain>
    </source>
</reference>
<dbReference type="Proteomes" id="UP000316008">
    <property type="component" value="Unassembled WGS sequence"/>
</dbReference>
<keyword evidence="4" id="KW-1185">Reference proteome</keyword>
<evidence type="ECO:0000313" key="4">
    <source>
        <dbReference type="Proteomes" id="UP000316008"/>
    </source>
</evidence>
<dbReference type="SUPFAM" id="SSF50998">
    <property type="entry name" value="Quinoprotein alcohol dehydrogenase-like"/>
    <property type="match status" value="1"/>
</dbReference>
<organism evidence="3 4">
    <name type="scientific">Fluviicola chungangensis</name>
    <dbReference type="NCBI Taxonomy" id="2597671"/>
    <lineage>
        <taxon>Bacteria</taxon>
        <taxon>Pseudomonadati</taxon>
        <taxon>Bacteroidota</taxon>
        <taxon>Flavobacteriia</taxon>
        <taxon>Flavobacteriales</taxon>
        <taxon>Crocinitomicaceae</taxon>
        <taxon>Fluviicola</taxon>
    </lineage>
</organism>
<protein>
    <submittedName>
        <fullName evidence="3">Gliding motility-associated C-terminal domain-containing protein</fullName>
    </submittedName>
</protein>
<name>A0A556N786_9FLAO</name>
<dbReference type="RefSeq" id="WP_144331550.1">
    <property type="nucleotide sequence ID" value="NZ_VLPL01000001.1"/>
</dbReference>
<dbReference type="Pfam" id="PF19081">
    <property type="entry name" value="Ig_7"/>
    <property type="match status" value="1"/>
</dbReference>